<dbReference type="GO" id="GO:0046677">
    <property type="term" value="P:response to antibiotic"/>
    <property type="evidence" value="ECO:0007669"/>
    <property type="project" value="InterPro"/>
</dbReference>
<dbReference type="InterPro" id="IPR007815">
    <property type="entry name" value="Emycin_Estase"/>
</dbReference>
<dbReference type="RefSeq" id="WP_184713652.1">
    <property type="nucleotide sequence ID" value="NZ_JACHJP010000002.1"/>
</dbReference>
<evidence type="ECO:0000313" key="1">
    <source>
        <dbReference type="EMBL" id="MBB4914918.1"/>
    </source>
</evidence>
<dbReference type="Gene3D" id="3.30.1870.10">
    <property type="entry name" value="EreA-like, domain 2"/>
    <property type="match status" value="1"/>
</dbReference>
<dbReference type="EMBL" id="JACHJP010000002">
    <property type="protein sequence ID" value="MBB4914918.1"/>
    <property type="molecule type" value="Genomic_DNA"/>
</dbReference>
<gene>
    <name evidence="1" type="ORF">FHS44_002003</name>
</gene>
<dbReference type="SUPFAM" id="SSF159501">
    <property type="entry name" value="EreA/ChaN-like"/>
    <property type="match status" value="1"/>
</dbReference>
<comment type="caution">
    <text evidence="1">The sequence shown here is derived from an EMBL/GenBank/DDBJ whole genome shotgun (WGS) entry which is preliminary data.</text>
</comment>
<dbReference type="PANTHER" id="PTHR31299">
    <property type="entry name" value="ESTERASE, PUTATIVE (AFU_ORTHOLOGUE AFUA_1G05850)-RELATED"/>
    <property type="match status" value="1"/>
</dbReference>
<dbReference type="AlphaFoldDB" id="A0A7W7QK23"/>
<dbReference type="EC" id="3.4.21.26" evidence="1"/>
<accession>A0A7W7QK23</accession>
<reference evidence="1 2" key="1">
    <citation type="submission" date="2020-08" db="EMBL/GenBank/DDBJ databases">
        <title>Genomic Encyclopedia of Type Strains, Phase III (KMG-III): the genomes of soil and plant-associated and newly described type strains.</title>
        <authorList>
            <person name="Whitman W."/>
        </authorList>
    </citation>
    <scope>NUCLEOTIDE SEQUENCE [LARGE SCALE GENOMIC DNA]</scope>
    <source>
        <strain evidence="1 2">CECT 8840</strain>
    </source>
</reference>
<dbReference type="Gene3D" id="3.40.1660.10">
    <property type="entry name" value="EreA-like (biosynthetic domain)"/>
    <property type="match status" value="1"/>
</dbReference>
<keyword evidence="1" id="KW-0378">Hydrolase</keyword>
<proteinExistence type="predicted"/>
<name>A0A7W7QK23_9ACTN</name>
<dbReference type="InterPro" id="IPR052036">
    <property type="entry name" value="Hydrolase/PRTase-associated"/>
</dbReference>
<dbReference type="Gene3D" id="1.20.1440.30">
    <property type="entry name" value="Biosynthetic Protein domain"/>
    <property type="match status" value="1"/>
</dbReference>
<dbReference type="Proteomes" id="UP000552644">
    <property type="component" value="Unassembled WGS sequence"/>
</dbReference>
<dbReference type="GO" id="GO:0004252">
    <property type="term" value="F:serine-type endopeptidase activity"/>
    <property type="evidence" value="ECO:0007669"/>
    <property type="project" value="UniProtKB-EC"/>
</dbReference>
<dbReference type="EC" id="3.1.1.-" evidence="1"/>
<organism evidence="1 2">
    <name type="scientific">Streptosporangium saharense</name>
    <dbReference type="NCBI Taxonomy" id="1706840"/>
    <lineage>
        <taxon>Bacteria</taxon>
        <taxon>Bacillati</taxon>
        <taxon>Actinomycetota</taxon>
        <taxon>Actinomycetes</taxon>
        <taxon>Streptosporangiales</taxon>
        <taxon>Streptosporangiaceae</taxon>
        <taxon>Streptosporangium</taxon>
    </lineage>
</organism>
<evidence type="ECO:0000313" key="2">
    <source>
        <dbReference type="Proteomes" id="UP000552644"/>
    </source>
</evidence>
<keyword evidence="2" id="KW-1185">Reference proteome</keyword>
<protein>
    <submittedName>
        <fullName evidence="1">Prolyl oligopeptidase/erythromycin esterase</fullName>
        <ecNumber evidence="1">3.1.1.-</ecNumber>
        <ecNumber evidence="1">3.4.21.26</ecNumber>
    </submittedName>
</protein>
<dbReference type="Pfam" id="PF05139">
    <property type="entry name" value="Erythro_esteras"/>
    <property type="match status" value="1"/>
</dbReference>
<sequence length="397" mass="42662">MIPGVGALGGTDPETVEPGDVETLLGLVGDARVVALGEGAHNITEFHSLRDLLLRVLVRELGFTALVMESGFPEGLAVDAWVNGGPGLVEEVARDGITYRFGECEAVRRQLRWMRDLNAEHPGRVRFHGMDLPGSSTSPGPAVRACLDRIPALPGDAELLRLSDLGGRTAAAVRYAAMSAAEQARLVERLRALAKRAFLTDDGVACRCAASILAFVEELDPPGAGPYPRESFMAETVEWILGREGRVVVSAHNAHVRRSPFLGRPTLGGLLDATLGPGLVVIGTTYGTGPEVRFTQRSPRPFDCEVSLRERPTPPPNSVESRLERLGPPVTVVDLRRVPDGFLDGVEGTLASGGLDPVDDFPSAYDALVHVREVTRVPGAFERLRAEFEHPEDPESP</sequence>
<dbReference type="CDD" id="cd14728">
    <property type="entry name" value="Ere-like"/>
    <property type="match status" value="1"/>
</dbReference>
<dbReference type="PANTHER" id="PTHR31299:SF0">
    <property type="entry name" value="ESTERASE, PUTATIVE (AFU_ORTHOLOGUE AFUA_1G05850)-RELATED"/>
    <property type="match status" value="1"/>
</dbReference>